<dbReference type="Proteomes" id="UP001144256">
    <property type="component" value="Unassembled WGS sequence"/>
</dbReference>
<dbReference type="RefSeq" id="WP_281819780.1">
    <property type="nucleotide sequence ID" value="NZ_BRLB01000031.1"/>
</dbReference>
<evidence type="ECO:0000256" key="1">
    <source>
        <dbReference type="SAM" id="Phobius"/>
    </source>
</evidence>
<dbReference type="AlphaFoldDB" id="A0A9W6DIA5"/>
<proteinExistence type="predicted"/>
<keyword evidence="3" id="KW-1185">Reference proteome</keyword>
<evidence type="ECO:0000313" key="3">
    <source>
        <dbReference type="Proteomes" id="UP001144256"/>
    </source>
</evidence>
<dbReference type="EMBL" id="BRLB01000031">
    <property type="protein sequence ID" value="GKX32298.1"/>
    <property type="molecule type" value="Genomic_DNA"/>
</dbReference>
<sequence length="163" mass="19157">MNLKRNEKGEIGVFELILFTGIVLFILMPIFTAAYEKQIMYKIGRDSNDIIKDSLEATYVTLNIKRGSTKKIEFDDKFKRTFESYIRENMKLNVDFTPKDESMADAKIKVLELKRINYPRKSVKVKLLLPIKPHLYRQIILDLMGKEWIGYEIVQEVSLPVDY</sequence>
<organism evidence="2 3">
    <name type="scientific">Vallitalea longa</name>
    <dbReference type="NCBI Taxonomy" id="2936439"/>
    <lineage>
        <taxon>Bacteria</taxon>
        <taxon>Bacillati</taxon>
        <taxon>Bacillota</taxon>
        <taxon>Clostridia</taxon>
        <taxon>Lachnospirales</taxon>
        <taxon>Vallitaleaceae</taxon>
        <taxon>Vallitalea</taxon>
    </lineage>
</organism>
<keyword evidence="1" id="KW-1133">Transmembrane helix</keyword>
<keyword evidence="1" id="KW-0812">Transmembrane</keyword>
<gene>
    <name evidence="2" type="ORF">SH1V18_47780</name>
</gene>
<comment type="caution">
    <text evidence="2">The sequence shown here is derived from an EMBL/GenBank/DDBJ whole genome shotgun (WGS) entry which is preliminary data.</text>
</comment>
<protein>
    <submittedName>
        <fullName evidence="2">Uncharacterized protein</fullName>
    </submittedName>
</protein>
<name>A0A9W6DIA5_9FIRM</name>
<feature type="transmembrane region" description="Helical" evidence="1">
    <location>
        <begin position="12"/>
        <end position="35"/>
    </location>
</feature>
<accession>A0A9W6DIA5</accession>
<reference evidence="2" key="1">
    <citation type="submission" date="2022-06" db="EMBL/GenBank/DDBJ databases">
        <title>Vallitalea longa sp. nov., an anaerobic bacterium isolated from marine sediment.</title>
        <authorList>
            <person name="Hirano S."/>
            <person name="Terahara T."/>
            <person name="Mori K."/>
            <person name="Hamada M."/>
            <person name="Matsumoto R."/>
            <person name="Kobayashi T."/>
        </authorList>
    </citation>
    <scope>NUCLEOTIDE SEQUENCE</scope>
    <source>
        <strain evidence="2">SH18-1</strain>
    </source>
</reference>
<evidence type="ECO:0000313" key="2">
    <source>
        <dbReference type="EMBL" id="GKX32298.1"/>
    </source>
</evidence>
<keyword evidence="1" id="KW-0472">Membrane</keyword>